<keyword evidence="2" id="KW-1185">Reference proteome</keyword>
<accession>A0A2G9UI34</accession>
<proteinExistence type="predicted"/>
<dbReference type="EMBL" id="KZ346472">
    <property type="protein sequence ID" value="PIO69905.1"/>
    <property type="molecule type" value="Genomic_DNA"/>
</dbReference>
<evidence type="ECO:0000313" key="1">
    <source>
        <dbReference type="EMBL" id="PIO69905.1"/>
    </source>
</evidence>
<reference evidence="1 2" key="1">
    <citation type="submission" date="2015-09" db="EMBL/GenBank/DDBJ databases">
        <title>Draft genome of the parasitic nematode Teladorsagia circumcincta isolate WARC Sus (inbred).</title>
        <authorList>
            <person name="Mitreva M."/>
        </authorList>
    </citation>
    <scope>NUCLEOTIDE SEQUENCE [LARGE SCALE GENOMIC DNA]</scope>
    <source>
        <strain evidence="1 2">S</strain>
    </source>
</reference>
<organism evidence="1 2">
    <name type="scientific">Teladorsagia circumcincta</name>
    <name type="common">Brown stomach worm</name>
    <name type="synonym">Ostertagia circumcincta</name>
    <dbReference type="NCBI Taxonomy" id="45464"/>
    <lineage>
        <taxon>Eukaryota</taxon>
        <taxon>Metazoa</taxon>
        <taxon>Ecdysozoa</taxon>
        <taxon>Nematoda</taxon>
        <taxon>Chromadorea</taxon>
        <taxon>Rhabditida</taxon>
        <taxon>Rhabditina</taxon>
        <taxon>Rhabditomorpha</taxon>
        <taxon>Strongyloidea</taxon>
        <taxon>Trichostrongylidae</taxon>
        <taxon>Teladorsagia</taxon>
    </lineage>
</organism>
<evidence type="ECO:0000313" key="2">
    <source>
        <dbReference type="Proteomes" id="UP000230423"/>
    </source>
</evidence>
<gene>
    <name evidence="1" type="ORF">TELCIR_08263</name>
</gene>
<protein>
    <submittedName>
        <fullName evidence="1">Uncharacterized protein</fullName>
    </submittedName>
</protein>
<sequence length="103" mass="11422">MLLKAEPSHSKTLVVVHNGRTTNCLNGEDNPTVFAYAEREIAINMRKAGVRIIYVSVNEYDFANVRAISGGIQHTLSLKGYTNLSIRVGHHVMTRFCDSTVDS</sequence>
<dbReference type="Proteomes" id="UP000230423">
    <property type="component" value="Unassembled WGS sequence"/>
</dbReference>
<dbReference type="AlphaFoldDB" id="A0A2G9UI34"/>
<name>A0A2G9UI34_TELCI</name>